<reference evidence="2 3" key="2">
    <citation type="journal article" date="2021" name="Mar. Drugs">
        <title>A New Micromonospora Strain with Antibiotic Activity Isolated from the Microbiome of a Mid-Atlantic Deep-Sea Sponge.</title>
        <authorList>
            <person name="Back C.R."/>
            <person name="Stennett H.L."/>
            <person name="Williams S.E."/>
            <person name="Wang L."/>
            <person name="Ojeda Gomez J."/>
            <person name="Abdulle O.M."/>
            <person name="Duffy T."/>
            <person name="Neal C."/>
            <person name="Mantell J."/>
            <person name="Jepson M.A."/>
            <person name="Hendry K.R."/>
            <person name="Powell D."/>
            <person name="Stach J.E.M."/>
            <person name="Essex-Lopresti A.E."/>
            <person name="Willis C.L."/>
            <person name="Curnow P."/>
            <person name="Race P.R."/>
        </authorList>
    </citation>
    <scope>NUCLEOTIDE SEQUENCE [LARGE SCALE GENOMIC DNA]</scope>
    <source>
        <strain evidence="2 3">28ISP2-46</strain>
    </source>
</reference>
<sequence>MARRAAGAGSRWSDRIRDEQSTPAAGNGADVDDGELVALFTAELARLDSRIACMSLSRDAVRRHLRLRTDH</sequence>
<evidence type="ECO:0000313" key="2">
    <source>
        <dbReference type="EMBL" id="QLQ34997.1"/>
    </source>
</evidence>
<gene>
    <name evidence="2" type="ORF">H1D33_16345</name>
</gene>
<reference evidence="3" key="1">
    <citation type="submission" date="2020-07" db="EMBL/GenBank/DDBJ databases">
        <title>A new Micromonospora strain with potent antibiotic activity isolated from the microbiome of a mid-Atlantic deep-sea sponge.</title>
        <authorList>
            <person name="Back C.R."/>
            <person name="Stennett H.L."/>
            <person name="Williams S.E."/>
            <person name="Wang L."/>
            <person name="Ojeda Gomez J."/>
            <person name="Abdulle O.M."/>
            <person name="Duffy T."/>
            <person name="Hendry K.R."/>
            <person name="Powell D."/>
            <person name="Stach J.E."/>
            <person name="Essex-Lopresti A.E."/>
            <person name="Willis C.L."/>
            <person name="Curnow P."/>
            <person name="Race P.R."/>
        </authorList>
    </citation>
    <scope>NUCLEOTIDE SEQUENCE [LARGE SCALE GENOMIC DNA]</scope>
    <source>
        <strain evidence="3">28ISP2-46</strain>
    </source>
</reference>
<accession>A0A7L6AZ54</accession>
<dbReference type="EMBL" id="CP059322">
    <property type="protein sequence ID" value="QLQ34997.1"/>
    <property type="molecule type" value="Genomic_DNA"/>
</dbReference>
<evidence type="ECO:0000256" key="1">
    <source>
        <dbReference type="SAM" id="MobiDB-lite"/>
    </source>
</evidence>
<dbReference type="AlphaFoldDB" id="A0A7L6AZ54"/>
<protein>
    <submittedName>
        <fullName evidence="2">Uncharacterized protein</fullName>
    </submittedName>
</protein>
<evidence type="ECO:0000313" key="3">
    <source>
        <dbReference type="Proteomes" id="UP000510844"/>
    </source>
</evidence>
<keyword evidence="3" id="KW-1185">Reference proteome</keyword>
<organism evidence="2 3">
    <name type="scientific">Micromonospora robiginosa</name>
    <dbReference type="NCBI Taxonomy" id="2749844"/>
    <lineage>
        <taxon>Bacteria</taxon>
        <taxon>Bacillati</taxon>
        <taxon>Actinomycetota</taxon>
        <taxon>Actinomycetes</taxon>
        <taxon>Micromonosporales</taxon>
        <taxon>Micromonosporaceae</taxon>
        <taxon>Micromonospora</taxon>
    </lineage>
</organism>
<name>A0A7L6AZ54_9ACTN</name>
<feature type="region of interest" description="Disordered" evidence="1">
    <location>
        <begin position="1"/>
        <end position="31"/>
    </location>
</feature>
<dbReference type="KEGG" id="mfeu:H1D33_16345"/>
<proteinExistence type="predicted"/>
<dbReference type="Proteomes" id="UP000510844">
    <property type="component" value="Chromosome"/>
</dbReference>
<dbReference type="RefSeq" id="WP_181567545.1">
    <property type="nucleotide sequence ID" value="NZ_CP059322.2"/>
</dbReference>